<sequence>MSKQNEIQGIIKMMEQYEQGQKSMSKMSNVETVKFQELKPSDPTKTVVQLNTGEVIELEDNSNSVHQLHEKLDKGSGFVLLEDGTRFNVNSIHKLKEPNPSEVEAYKINQATKTVDEEKAEYDELVKHSKEVFEDDSDSGFKQYKDGSFREGDK</sequence>
<keyword evidence="2" id="KW-1185">Reference proteome</keyword>
<evidence type="ECO:0000313" key="2">
    <source>
        <dbReference type="Proteomes" id="UP000663970"/>
    </source>
</evidence>
<proteinExistence type="predicted"/>
<reference evidence="1 2" key="1">
    <citation type="submission" date="2020-12" db="EMBL/GenBank/DDBJ databases">
        <title>Oil enriched cultivation method for isolating marine PHA-producing bacteria.</title>
        <authorList>
            <person name="Zheng W."/>
            <person name="Yu S."/>
            <person name="Huang Y."/>
        </authorList>
    </citation>
    <scope>NUCLEOTIDE SEQUENCE [LARGE SCALE GENOMIC DNA]</scope>
    <source>
        <strain evidence="1 2">SY-2-6</strain>
    </source>
</reference>
<accession>A0ABS3E124</accession>
<protein>
    <submittedName>
        <fullName evidence="1">Uncharacterized protein</fullName>
    </submittedName>
</protein>
<dbReference type="Proteomes" id="UP000663970">
    <property type="component" value="Unassembled WGS sequence"/>
</dbReference>
<evidence type="ECO:0000313" key="1">
    <source>
        <dbReference type="EMBL" id="MBN8237298.1"/>
    </source>
</evidence>
<organism evidence="1 2">
    <name type="scientific">Halobacillus kuroshimensis</name>
    <dbReference type="NCBI Taxonomy" id="302481"/>
    <lineage>
        <taxon>Bacteria</taxon>
        <taxon>Bacillati</taxon>
        <taxon>Bacillota</taxon>
        <taxon>Bacilli</taxon>
        <taxon>Bacillales</taxon>
        <taxon>Bacillaceae</taxon>
        <taxon>Halobacillus</taxon>
    </lineage>
</organism>
<dbReference type="EMBL" id="JAEKJY010000008">
    <property type="protein sequence ID" value="MBN8237298.1"/>
    <property type="molecule type" value="Genomic_DNA"/>
</dbReference>
<dbReference type="RefSeq" id="WP_206936133.1">
    <property type="nucleotide sequence ID" value="NZ_JAEKJY010000008.1"/>
</dbReference>
<gene>
    <name evidence="1" type="ORF">JF544_18805</name>
</gene>
<comment type="caution">
    <text evidence="1">The sequence shown here is derived from an EMBL/GenBank/DDBJ whole genome shotgun (WGS) entry which is preliminary data.</text>
</comment>
<name>A0ABS3E124_9BACI</name>